<accession>A0A068NMY1</accession>
<comment type="similarity">
    <text evidence="3 10">Belongs to the SIS family. GmhA subfamily.</text>
</comment>
<dbReference type="GO" id="GO:2001061">
    <property type="term" value="P:D-glycero-D-manno-heptose 7-phosphate biosynthetic process"/>
    <property type="evidence" value="ECO:0007669"/>
    <property type="project" value="UniProtKB-UniPathway"/>
</dbReference>
<dbReference type="InterPro" id="IPR006549">
    <property type="entry name" value="HAD-SF_hydro_IIIA"/>
</dbReference>
<feature type="binding site" evidence="10">
    <location>
        <position position="353"/>
    </location>
    <ligand>
        <name>Zn(2+)</name>
        <dbReference type="ChEBI" id="CHEBI:29105"/>
    </ligand>
</feature>
<dbReference type="OrthoDB" id="9781311at2"/>
<dbReference type="GO" id="GO:0008968">
    <property type="term" value="F:D-sedoheptulose 7-phosphate isomerase activity"/>
    <property type="evidence" value="ECO:0007669"/>
    <property type="project" value="UniProtKB-UniRule"/>
</dbReference>
<dbReference type="PANTHER" id="PTHR30390">
    <property type="entry name" value="SEDOHEPTULOSE 7-PHOSPHATE ISOMERASE / DNAA INITIATOR-ASSOCIATING FACTOR FOR REPLICATION INITIATION"/>
    <property type="match status" value="1"/>
</dbReference>
<evidence type="ECO:0000313" key="13">
    <source>
        <dbReference type="Proteomes" id="UP000027982"/>
    </source>
</evidence>
<keyword evidence="8 10" id="KW-0413">Isomerase</keyword>
<evidence type="ECO:0000259" key="11">
    <source>
        <dbReference type="PROSITE" id="PS51464"/>
    </source>
</evidence>
<dbReference type="eggNOG" id="COG0241">
    <property type="taxonomic scope" value="Bacteria"/>
</dbReference>
<comment type="subcellular location">
    <subcellularLocation>
        <location evidence="2 10">Cytoplasm</location>
    </subcellularLocation>
</comment>
<evidence type="ECO:0000256" key="9">
    <source>
        <dbReference type="ARBA" id="ARBA00023277"/>
    </source>
</evidence>
<comment type="pathway">
    <text evidence="10">Carbohydrate biosynthesis; D-glycero-D-manno-heptose 7-phosphate biosynthesis; D-glycero-alpha-D-manno-heptose 7-phosphate and D-glycero-beta-D-manno-heptose 7-phosphate from sedoheptulose 7-phosphate: step 1/1.</text>
</comment>
<dbReference type="InterPro" id="IPR035461">
    <property type="entry name" value="GmhA/DiaA"/>
</dbReference>
<dbReference type="GO" id="GO:0097367">
    <property type="term" value="F:carbohydrate derivative binding"/>
    <property type="evidence" value="ECO:0007669"/>
    <property type="project" value="InterPro"/>
</dbReference>
<evidence type="ECO:0000256" key="3">
    <source>
        <dbReference type="ARBA" id="ARBA00009894"/>
    </source>
</evidence>
<dbReference type="PANTHER" id="PTHR30390:SF6">
    <property type="entry name" value="DNAA INITIATOR-ASSOCIATING PROTEIN DIAA"/>
    <property type="match status" value="1"/>
</dbReference>
<dbReference type="EC" id="5.3.1.28" evidence="10"/>
<dbReference type="InterPro" id="IPR004515">
    <property type="entry name" value="Phosphoheptose_Isoase"/>
</dbReference>
<dbReference type="KEGG" id="fgi:OP10G_1458"/>
<dbReference type="InterPro" id="IPR036412">
    <property type="entry name" value="HAD-like_sf"/>
</dbReference>
<dbReference type="InterPro" id="IPR023214">
    <property type="entry name" value="HAD_sf"/>
</dbReference>
<dbReference type="eggNOG" id="COG0279">
    <property type="taxonomic scope" value="Bacteria"/>
</dbReference>
<dbReference type="GO" id="GO:0005975">
    <property type="term" value="P:carbohydrate metabolic process"/>
    <property type="evidence" value="ECO:0007669"/>
    <property type="project" value="UniProtKB-UniRule"/>
</dbReference>
<feature type="binding site" evidence="10">
    <location>
        <begin position="301"/>
        <end position="303"/>
    </location>
    <ligand>
        <name>substrate</name>
    </ligand>
</feature>
<evidence type="ECO:0000256" key="8">
    <source>
        <dbReference type="ARBA" id="ARBA00023235"/>
    </source>
</evidence>
<dbReference type="InterPro" id="IPR006543">
    <property type="entry name" value="Histidinol-phos"/>
</dbReference>
<dbReference type="GO" id="GO:0016791">
    <property type="term" value="F:phosphatase activity"/>
    <property type="evidence" value="ECO:0007669"/>
    <property type="project" value="InterPro"/>
</dbReference>
<evidence type="ECO:0000256" key="2">
    <source>
        <dbReference type="ARBA" id="ARBA00004496"/>
    </source>
</evidence>
<comment type="catalytic activity">
    <reaction evidence="1 10">
        <text>2 D-sedoheptulose 7-phosphate = D-glycero-alpha-D-manno-heptose 7-phosphate + D-glycero-beta-D-manno-heptose 7-phosphate</text>
        <dbReference type="Rhea" id="RHEA:27489"/>
        <dbReference type="ChEBI" id="CHEBI:57483"/>
        <dbReference type="ChEBI" id="CHEBI:60203"/>
        <dbReference type="ChEBI" id="CHEBI:60204"/>
        <dbReference type="EC" id="5.3.1.28"/>
    </reaction>
</comment>
<name>A0A068NMY1_FIMGI</name>
<feature type="binding site" evidence="10">
    <location>
        <begin position="231"/>
        <end position="233"/>
    </location>
    <ligand>
        <name>substrate</name>
    </ligand>
</feature>
<dbReference type="STRING" id="661478.OP10G_1458"/>
<keyword evidence="4 10" id="KW-0963">Cytoplasm</keyword>
<dbReference type="InterPro" id="IPR050099">
    <property type="entry name" value="SIS_GmhA/DiaA_subfam"/>
</dbReference>
<dbReference type="AlphaFoldDB" id="A0A068NMY1"/>
<keyword evidence="6" id="KW-0378">Hydrolase</keyword>
<dbReference type="SUPFAM" id="SSF56784">
    <property type="entry name" value="HAD-like"/>
    <property type="match status" value="1"/>
</dbReference>
<evidence type="ECO:0000256" key="1">
    <source>
        <dbReference type="ARBA" id="ARBA00000348"/>
    </source>
</evidence>
<dbReference type="CDD" id="cd07503">
    <property type="entry name" value="HAD_HisB-N"/>
    <property type="match status" value="1"/>
</dbReference>
<proteinExistence type="inferred from homology"/>
<feature type="binding site" evidence="10">
    <location>
        <position position="361"/>
    </location>
    <ligand>
        <name>Zn(2+)</name>
        <dbReference type="ChEBI" id="CHEBI:29105"/>
    </ligand>
</feature>
<evidence type="ECO:0000256" key="5">
    <source>
        <dbReference type="ARBA" id="ARBA00022723"/>
    </source>
</evidence>
<reference evidence="12 13" key="1">
    <citation type="journal article" date="2014" name="PLoS ONE">
        <title>The first complete genome sequence of the class fimbriimonadia in the phylum armatimonadetes.</title>
        <authorList>
            <person name="Hu Z.Y."/>
            <person name="Wang Y.Z."/>
            <person name="Im W.T."/>
            <person name="Wang S.Y."/>
            <person name="Zhao G.P."/>
            <person name="Zheng H.J."/>
            <person name="Quan Z.X."/>
        </authorList>
    </citation>
    <scope>NUCLEOTIDE SEQUENCE [LARGE SCALE GENOMIC DNA]</scope>
    <source>
        <strain evidence="12">Gsoil 348</strain>
    </source>
</reference>
<sequence>MARPFLLLDRDGTLIEERGYLSDPAGVALTPGAGEALRFAMERGLGIAVVSNQSGIGRGMMTVAQVEAVNRRTEELLIQEGVEIGGFFFCPHHPDDRCACRKPGTGLALRAARELEIDLLRSVVVGDKSADLELGHAIGARSVLVRTGYGRETEAEGCYADAVIEGLSGLAPFLETWTSRPAGEHLVNRHLEESARVKLATRDACVPSLLEAAGIVAEAMRSGGKLLICGNGGSAADSQHLAAEFVVRLSSTFERRAWPAIALTTDTSILTAFGNDYGFERVFARQVEALGQPGDVLLAISTSGGSPNILRAAETARAKGLKVISLLGGTGGALRDLSDAPIVVPSRSTQHVQEAHLALYHLFCGLVERMLYPFGE</sequence>
<feature type="binding site" evidence="10">
    <location>
        <position position="240"/>
    </location>
    <ligand>
        <name>Zn(2+)</name>
        <dbReference type="ChEBI" id="CHEBI:29105"/>
    </ligand>
</feature>
<dbReference type="NCBIfam" id="TIGR01656">
    <property type="entry name" value="Histidinol-ppas"/>
    <property type="match status" value="1"/>
</dbReference>
<protein>
    <recommendedName>
        <fullName evidence="10">Phosphoheptose isomerase</fullName>
        <ecNumber evidence="10">5.3.1.28</ecNumber>
    </recommendedName>
    <alternativeName>
        <fullName evidence="10">Sedoheptulose 7-phosphate isomerase</fullName>
    </alternativeName>
</protein>
<feature type="binding site" evidence="10">
    <location>
        <position position="244"/>
    </location>
    <ligand>
        <name>substrate</name>
    </ligand>
</feature>
<keyword evidence="5 10" id="KW-0479">Metal-binding</keyword>
<dbReference type="HAMAP" id="MF_00067">
    <property type="entry name" value="GmhA"/>
    <property type="match status" value="1"/>
</dbReference>
<gene>
    <name evidence="10" type="primary">gmhA</name>
    <name evidence="12" type="ORF">OP10G_1458</name>
</gene>
<evidence type="ECO:0000313" key="12">
    <source>
        <dbReference type="EMBL" id="AIE84826.1"/>
    </source>
</evidence>
<feature type="domain" description="SIS" evidence="11">
    <location>
        <begin position="216"/>
        <end position="373"/>
    </location>
</feature>
<evidence type="ECO:0000256" key="7">
    <source>
        <dbReference type="ARBA" id="ARBA00022833"/>
    </source>
</evidence>
<dbReference type="EMBL" id="CP007139">
    <property type="protein sequence ID" value="AIE84826.1"/>
    <property type="molecule type" value="Genomic_DNA"/>
</dbReference>
<keyword evidence="7 10" id="KW-0862">Zinc</keyword>
<feature type="binding site" evidence="10">
    <location>
        <position position="353"/>
    </location>
    <ligand>
        <name>substrate</name>
    </ligand>
</feature>
<keyword evidence="13" id="KW-1185">Reference proteome</keyword>
<dbReference type="PROSITE" id="PS51464">
    <property type="entry name" value="SIS"/>
    <property type="match status" value="1"/>
</dbReference>
<comment type="cofactor">
    <cofactor evidence="10">
        <name>Zn(2+)</name>
        <dbReference type="ChEBI" id="CHEBI:29105"/>
    </cofactor>
    <text evidence="10">Binds 1 zinc ion per subunit.</text>
</comment>
<dbReference type="Proteomes" id="UP000027982">
    <property type="component" value="Chromosome"/>
</dbReference>
<dbReference type="UniPathway" id="UPA00041">
    <property type="reaction ID" value="UER00436"/>
</dbReference>
<dbReference type="NCBIfam" id="TIGR01662">
    <property type="entry name" value="HAD-SF-IIIA"/>
    <property type="match status" value="1"/>
</dbReference>
<keyword evidence="9 10" id="KW-0119">Carbohydrate metabolism</keyword>
<feature type="binding site" evidence="10">
    <location>
        <position position="306"/>
    </location>
    <ligand>
        <name>substrate</name>
    </ligand>
</feature>
<evidence type="ECO:0000256" key="6">
    <source>
        <dbReference type="ARBA" id="ARBA00022801"/>
    </source>
</evidence>
<dbReference type="CDD" id="cd05006">
    <property type="entry name" value="SIS_GmhA"/>
    <property type="match status" value="1"/>
</dbReference>
<feature type="binding site" evidence="10">
    <location>
        <position position="244"/>
    </location>
    <ligand>
        <name>Zn(2+)</name>
        <dbReference type="ChEBI" id="CHEBI:29105"/>
    </ligand>
</feature>
<dbReference type="GO" id="GO:0008270">
    <property type="term" value="F:zinc ion binding"/>
    <property type="evidence" value="ECO:0007669"/>
    <property type="project" value="UniProtKB-UniRule"/>
</dbReference>
<dbReference type="GO" id="GO:0005737">
    <property type="term" value="C:cytoplasm"/>
    <property type="evidence" value="ECO:0007669"/>
    <property type="project" value="UniProtKB-SubCell"/>
</dbReference>
<feature type="binding site" evidence="10">
    <location>
        <begin position="275"/>
        <end position="276"/>
    </location>
    <ligand>
        <name>substrate</name>
    </ligand>
</feature>
<dbReference type="Gene3D" id="3.40.50.1000">
    <property type="entry name" value="HAD superfamily/HAD-like"/>
    <property type="match status" value="1"/>
</dbReference>
<dbReference type="Gene3D" id="3.40.50.10490">
    <property type="entry name" value="Glucose-6-phosphate isomerase like protein, domain 1"/>
    <property type="match status" value="1"/>
</dbReference>
<dbReference type="Pfam" id="PF13242">
    <property type="entry name" value="Hydrolase_like"/>
    <property type="match status" value="1"/>
</dbReference>
<dbReference type="RefSeq" id="WP_084178881.1">
    <property type="nucleotide sequence ID" value="NZ_CP007139.1"/>
</dbReference>
<dbReference type="Pfam" id="PF13580">
    <property type="entry name" value="SIS_2"/>
    <property type="match status" value="1"/>
</dbReference>
<dbReference type="InterPro" id="IPR046348">
    <property type="entry name" value="SIS_dom_sf"/>
</dbReference>
<organism evidence="12 13">
    <name type="scientific">Fimbriimonas ginsengisoli Gsoil 348</name>
    <dbReference type="NCBI Taxonomy" id="661478"/>
    <lineage>
        <taxon>Bacteria</taxon>
        <taxon>Bacillati</taxon>
        <taxon>Armatimonadota</taxon>
        <taxon>Fimbriimonadia</taxon>
        <taxon>Fimbriimonadales</taxon>
        <taxon>Fimbriimonadaceae</taxon>
        <taxon>Fimbriimonas</taxon>
    </lineage>
</organism>
<evidence type="ECO:0000256" key="4">
    <source>
        <dbReference type="ARBA" id="ARBA00022490"/>
    </source>
</evidence>
<dbReference type="InterPro" id="IPR001347">
    <property type="entry name" value="SIS_dom"/>
</dbReference>
<comment type="function">
    <text evidence="10">Catalyzes the isomerization of sedoheptulose 7-phosphate in D-glycero-D-manno-heptose 7-phosphate.</text>
</comment>
<comment type="miscellaneous">
    <text evidence="10">The reaction produces a racemic mixture of D-glycero-alpha-D-manno-heptose 7-phosphate and D-glycero-beta-D-manno-heptose 7-phosphate.</text>
</comment>
<dbReference type="SUPFAM" id="SSF53697">
    <property type="entry name" value="SIS domain"/>
    <property type="match status" value="1"/>
</dbReference>
<dbReference type="HOGENOM" id="CLU_735190_0_0_0"/>
<evidence type="ECO:0000256" key="10">
    <source>
        <dbReference type="HAMAP-Rule" id="MF_00067"/>
    </source>
</evidence>